<evidence type="ECO:0000313" key="3">
    <source>
        <dbReference type="Proteomes" id="UP000571817"/>
    </source>
</evidence>
<dbReference type="RefSeq" id="WP_179478750.1">
    <property type="nucleotide sequence ID" value="NZ_JACCFW010000001.1"/>
</dbReference>
<feature type="transmembrane region" description="Helical" evidence="1">
    <location>
        <begin position="119"/>
        <end position="143"/>
    </location>
</feature>
<keyword evidence="1" id="KW-0812">Transmembrane</keyword>
<dbReference type="SUPFAM" id="SSF103473">
    <property type="entry name" value="MFS general substrate transporter"/>
    <property type="match status" value="1"/>
</dbReference>
<evidence type="ECO:0000313" key="2">
    <source>
        <dbReference type="EMBL" id="NYJ73468.1"/>
    </source>
</evidence>
<dbReference type="EMBL" id="JACCFW010000001">
    <property type="protein sequence ID" value="NYJ73468.1"/>
    <property type="molecule type" value="Genomic_DNA"/>
</dbReference>
<reference evidence="2 3" key="1">
    <citation type="submission" date="2020-07" db="EMBL/GenBank/DDBJ databases">
        <title>Sequencing the genomes of 1000 actinobacteria strains.</title>
        <authorList>
            <person name="Klenk H.-P."/>
        </authorList>
    </citation>
    <scope>NUCLEOTIDE SEQUENCE [LARGE SCALE GENOMIC DNA]</scope>
    <source>
        <strain evidence="2 3">DSM 29531</strain>
    </source>
</reference>
<feature type="transmembrane region" description="Helical" evidence="1">
    <location>
        <begin position="41"/>
        <end position="59"/>
    </location>
</feature>
<keyword evidence="3" id="KW-1185">Reference proteome</keyword>
<protein>
    <submittedName>
        <fullName evidence="2">Uncharacterized membrane protein YidH (DUF202 family)</fullName>
    </submittedName>
</protein>
<dbReference type="AlphaFoldDB" id="A0A853D930"/>
<keyword evidence="1" id="KW-0472">Membrane</keyword>
<evidence type="ECO:0000256" key="1">
    <source>
        <dbReference type="SAM" id="Phobius"/>
    </source>
</evidence>
<organism evidence="2 3">
    <name type="scientific">Allobranchiibius huperziae</name>
    <dbReference type="NCBI Taxonomy" id="1874116"/>
    <lineage>
        <taxon>Bacteria</taxon>
        <taxon>Bacillati</taxon>
        <taxon>Actinomycetota</taxon>
        <taxon>Actinomycetes</taxon>
        <taxon>Micrococcales</taxon>
        <taxon>Dermacoccaceae</taxon>
        <taxon>Allobranchiibius</taxon>
    </lineage>
</organism>
<dbReference type="Proteomes" id="UP000571817">
    <property type="component" value="Unassembled WGS sequence"/>
</dbReference>
<name>A0A853D930_9MICO</name>
<gene>
    <name evidence="2" type="ORF">HNR15_000431</name>
</gene>
<feature type="transmembrane region" description="Helical" evidence="1">
    <location>
        <begin position="80"/>
        <end position="99"/>
    </location>
</feature>
<dbReference type="Pfam" id="PF11377">
    <property type="entry name" value="DUF3180"/>
    <property type="match status" value="1"/>
</dbReference>
<dbReference type="InterPro" id="IPR021517">
    <property type="entry name" value="DUF3180"/>
</dbReference>
<comment type="caution">
    <text evidence="2">The sequence shown here is derived from an EMBL/GenBank/DDBJ whole genome shotgun (WGS) entry which is preliminary data.</text>
</comment>
<proteinExistence type="predicted"/>
<dbReference type="InterPro" id="IPR036259">
    <property type="entry name" value="MFS_trans_sf"/>
</dbReference>
<accession>A0A853D930</accession>
<feature type="transmembrane region" description="Helical" evidence="1">
    <location>
        <begin position="12"/>
        <end position="29"/>
    </location>
</feature>
<sequence length="165" mass="17396">MNAGQLTWKHALGVAAVVFVVAYAALAVWNAHGHAMPQNSWIAVGVVVVMAAMVLFAGNEIRIYLKGESTRPPSPQRSRSTLVAAQACILAGAAFAGWYAGTAAVDAGRMQTTTGPSSFLLAVVLIVVCVALVVSGLVVQWWCKLPEDDEDKKRRTPKGPPGEVV</sequence>
<keyword evidence="1" id="KW-1133">Transmembrane helix</keyword>